<organism evidence="9 10">
    <name type="scientific">Deinococcus aerolatus</name>
    <dbReference type="NCBI Taxonomy" id="522487"/>
    <lineage>
        <taxon>Bacteria</taxon>
        <taxon>Thermotogati</taxon>
        <taxon>Deinococcota</taxon>
        <taxon>Deinococci</taxon>
        <taxon>Deinococcales</taxon>
        <taxon>Deinococcaceae</taxon>
        <taxon>Deinococcus</taxon>
    </lineage>
</organism>
<dbReference type="InterPro" id="IPR023828">
    <property type="entry name" value="Peptidase_S8_Ser-AS"/>
</dbReference>
<evidence type="ECO:0000256" key="5">
    <source>
        <dbReference type="PROSITE-ProRule" id="PRU01240"/>
    </source>
</evidence>
<accession>A0ABQ2GF16</accession>
<dbReference type="PANTHER" id="PTHR43806:SF11">
    <property type="entry name" value="CEREVISIN-RELATED"/>
    <property type="match status" value="1"/>
</dbReference>
<feature type="signal peptide" evidence="7">
    <location>
        <begin position="1"/>
        <end position="19"/>
    </location>
</feature>
<evidence type="ECO:0000259" key="8">
    <source>
        <dbReference type="Pfam" id="PF00082"/>
    </source>
</evidence>
<name>A0ABQ2GF16_9DEIO</name>
<feature type="active site" description="Charge relay system" evidence="5">
    <location>
        <position position="371"/>
    </location>
</feature>
<proteinExistence type="inferred from homology"/>
<dbReference type="Proteomes" id="UP000639973">
    <property type="component" value="Unassembled WGS sequence"/>
</dbReference>
<dbReference type="Gene3D" id="3.40.50.200">
    <property type="entry name" value="Peptidase S8/S53 domain"/>
    <property type="match status" value="1"/>
</dbReference>
<keyword evidence="4 5" id="KW-0720">Serine protease</keyword>
<feature type="domain" description="Peptidase S8/S53" evidence="8">
    <location>
        <begin position="171"/>
        <end position="385"/>
    </location>
</feature>
<feature type="chain" id="PRO_5045396263" evidence="7">
    <location>
        <begin position="20"/>
        <end position="446"/>
    </location>
</feature>
<sequence>MPKFAALSLLTLGLLSACSGTVPTAAAPAVQERFASAALVSLKPGDTPKSLTKAMGGKLLTWDDAGCSEGDAESCTAVLGLNQPVGALTLRALADQTVDIEPNKDMFSGGGILTATMGGKISMWSGGKISMWSGGKISMWSGGEFSLLPENSKLWQKIRLEQAQRMAPRLGEGVTVAVIDTGLDLQHPAFNGTLADPSTWYDFFAGDAMPQEEGTFGADAYGHGTNVAGIVLQVAPAAKIMPIRVLGSDGSGDVIMVAQAIQWAVEHGANVINLSLGSTESSKIVQKAIKKASDRQVLVVSSAGNSNLNKITYPAAQASRKDYTLGVGSVDLNDVKSTFSNYSGDLELVAPGEQVYAPAPDGRMAAWSGTSMAAPMVSGGLALGLGQRLAARTPIKDKDLAKDLTKAMAESAADIYEISGNKPFKDKLGKKGRMDLVNFLSNISGD</sequence>
<evidence type="ECO:0000313" key="10">
    <source>
        <dbReference type="Proteomes" id="UP000639973"/>
    </source>
</evidence>
<evidence type="ECO:0000256" key="6">
    <source>
        <dbReference type="RuleBase" id="RU003355"/>
    </source>
</evidence>
<dbReference type="InterPro" id="IPR036852">
    <property type="entry name" value="Peptidase_S8/S53_dom_sf"/>
</dbReference>
<dbReference type="PANTHER" id="PTHR43806">
    <property type="entry name" value="PEPTIDASE S8"/>
    <property type="match status" value="1"/>
</dbReference>
<dbReference type="PROSITE" id="PS00138">
    <property type="entry name" value="SUBTILASE_SER"/>
    <property type="match status" value="1"/>
</dbReference>
<evidence type="ECO:0000313" key="9">
    <source>
        <dbReference type="EMBL" id="GGL91269.1"/>
    </source>
</evidence>
<dbReference type="InterPro" id="IPR023827">
    <property type="entry name" value="Peptidase_S8_Asp-AS"/>
</dbReference>
<gene>
    <name evidence="9" type="ORF">GCM10010840_31670</name>
</gene>
<evidence type="ECO:0000256" key="4">
    <source>
        <dbReference type="ARBA" id="ARBA00022825"/>
    </source>
</evidence>
<dbReference type="Pfam" id="PF00082">
    <property type="entry name" value="Peptidase_S8"/>
    <property type="match status" value="1"/>
</dbReference>
<dbReference type="InterPro" id="IPR000209">
    <property type="entry name" value="Peptidase_S8/S53_dom"/>
</dbReference>
<dbReference type="PROSITE" id="PS00136">
    <property type="entry name" value="SUBTILASE_ASP"/>
    <property type="match status" value="1"/>
</dbReference>
<dbReference type="InterPro" id="IPR015500">
    <property type="entry name" value="Peptidase_S8_subtilisin-rel"/>
</dbReference>
<keyword evidence="7" id="KW-0732">Signal</keyword>
<evidence type="ECO:0000256" key="2">
    <source>
        <dbReference type="ARBA" id="ARBA00022670"/>
    </source>
</evidence>
<dbReference type="GO" id="GO:0008233">
    <property type="term" value="F:peptidase activity"/>
    <property type="evidence" value="ECO:0007669"/>
    <property type="project" value="UniProtKB-KW"/>
</dbReference>
<comment type="similarity">
    <text evidence="1 5 6">Belongs to the peptidase S8 family.</text>
</comment>
<evidence type="ECO:0000256" key="3">
    <source>
        <dbReference type="ARBA" id="ARBA00022801"/>
    </source>
</evidence>
<feature type="active site" description="Charge relay system" evidence="5">
    <location>
        <position position="223"/>
    </location>
</feature>
<dbReference type="GO" id="GO:0006508">
    <property type="term" value="P:proteolysis"/>
    <property type="evidence" value="ECO:0007669"/>
    <property type="project" value="UniProtKB-KW"/>
</dbReference>
<keyword evidence="10" id="KW-1185">Reference proteome</keyword>
<comment type="caution">
    <text evidence="9">The sequence shown here is derived from an EMBL/GenBank/DDBJ whole genome shotgun (WGS) entry which is preliminary data.</text>
</comment>
<reference evidence="10" key="1">
    <citation type="journal article" date="2019" name="Int. J. Syst. Evol. Microbiol.">
        <title>The Global Catalogue of Microorganisms (GCM) 10K type strain sequencing project: providing services to taxonomists for standard genome sequencing and annotation.</title>
        <authorList>
            <consortium name="The Broad Institute Genomics Platform"/>
            <consortium name="The Broad Institute Genome Sequencing Center for Infectious Disease"/>
            <person name="Wu L."/>
            <person name="Ma J."/>
        </authorList>
    </citation>
    <scope>NUCLEOTIDE SEQUENCE [LARGE SCALE GENOMIC DNA]</scope>
    <source>
        <strain evidence="10">JCM 15442</strain>
    </source>
</reference>
<dbReference type="PROSITE" id="PS51892">
    <property type="entry name" value="SUBTILASE"/>
    <property type="match status" value="1"/>
</dbReference>
<dbReference type="InterPro" id="IPR050131">
    <property type="entry name" value="Peptidase_S8_subtilisin-like"/>
</dbReference>
<dbReference type="PRINTS" id="PR00723">
    <property type="entry name" value="SUBTILISIN"/>
</dbReference>
<keyword evidence="2 5" id="KW-0645">Protease</keyword>
<dbReference type="PROSITE" id="PS51257">
    <property type="entry name" value="PROKAR_LIPOPROTEIN"/>
    <property type="match status" value="1"/>
</dbReference>
<keyword evidence="3 5" id="KW-0378">Hydrolase</keyword>
<evidence type="ECO:0000256" key="1">
    <source>
        <dbReference type="ARBA" id="ARBA00011073"/>
    </source>
</evidence>
<evidence type="ECO:0000256" key="7">
    <source>
        <dbReference type="SAM" id="SignalP"/>
    </source>
</evidence>
<dbReference type="RefSeq" id="WP_188973714.1">
    <property type="nucleotide sequence ID" value="NZ_BMOL01000020.1"/>
</dbReference>
<protein>
    <submittedName>
        <fullName evidence="9">Serine protease</fullName>
    </submittedName>
</protein>
<feature type="active site" description="Charge relay system" evidence="5">
    <location>
        <position position="180"/>
    </location>
</feature>
<dbReference type="EMBL" id="BMOL01000020">
    <property type="protein sequence ID" value="GGL91269.1"/>
    <property type="molecule type" value="Genomic_DNA"/>
</dbReference>
<dbReference type="SUPFAM" id="SSF52743">
    <property type="entry name" value="Subtilisin-like"/>
    <property type="match status" value="1"/>
</dbReference>